<dbReference type="PATRIC" id="fig|266265.5.peg.1404"/>
<name>Q141U1_PARXL</name>
<accession>Q141U1</accession>
<reference evidence="1 2" key="1">
    <citation type="journal article" date="2006" name="Proc. Natl. Acad. Sci. U.S.A.">
        <title>Burkholderia xenovorans LB400 harbors a multi-replicon, 9.73-Mbp genome shaped for versatility.</title>
        <authorList>
            <person name="Chain P.S."/>
            <person name="Denef V.J."/>
            <person name="Konstantinidis K.T."/>
            <person name="Vergez L.M."/>
            <person name="Agullo L."/>
            <person name="Reyes V.L."/>
            <person name="Hauser L."/>
            <person name="Cordova M."/>
            <person name="Gomez L."/>
            <person name="Gonzalez M."/>
            <person name="Land M."/>
            <person name="Lao V."/>
            <person name="Larimer F."/>
            <person name="LiPuma J.J."/>
            <person name="Mahenthiralingam E."/>
            <person name="Malfatti S.A."/>
            <person name="Marx C.J."/>
            <person name="Parnell J.J."/>
            <person name="Ramette A."/>
            <person name="Richardson P."/>
            <person name="Seeger M."/>
            <person name="Smith D."/>
            <person name="Spilker T."/>
            <person name="Sul W.J."/>
            <person name="Tsoi T.V."/>
            <person name="Ulrich L.E."/>
            <person name="Zhulin I.B."/>
            <person name="Tiedje J.M."/>
        </authorList>
    </citation>
    <scope>NUCLEOTIDE SEQUENCE [LARGE SCALE GENOMIC DNA]</scope>
    <source>
        <strain evidence="1 2">LB400</strain>
    </source>
</reference>
<dbReference type="OrthoDB" id="9104248at2"/>
<sequence length="74" mass="8414">MSTQTENAFWLVWSPTGSAPPRYRHASKQSAITEAERLARAHPGQLFVVLEPIAGRRVDNMVRTTYVDEKEIPF</sequence>
<dbReference type="KEGG" id="bxb:DR64_764"/>
<evidence type="ECO:0008006" key="3">
    <source>
        <dbReference type="Google" id="ProtNLM"/>
    </source>
</evidence>
<dbReference type="EMBL" id="CP000270">
    <property type="protein sequence ID" value="ABE29898.1"/>
    <property type="molecule type" value="Genomic_DNA"/>
</dbReference>
<dbReference type="STRING" id="266265.Bxe_A3081"/>
<organism evidence="1 2">
    <name type="scientific">Paraburkholderia xenovorans (strain LB400)</name>
    <dbReference type="NCBI Taxonomy" id="266265"/>
    <lineage>
        <taxon>Bacteria</taxon>
        <taxon>Pseudomonadati</taxon>
        <taxon>Pseudomonadota</taxon>
        <taxon>Betaproteobacteria</taxon>
        <taxon>Burkholderiales</taxon>
        <taxon>Burkholderiaceae</taxon>
        <taxon>Paraburkholderia</taxon>
    </lineage>
</organism>
<dbReference type="AlphaFoldDB" id="Q141U1"/>
<keyword evidence="2" id="KW-1185">Reference proteome</keyword>
<dbReference type="KEGG" id="bxe:Bxe_A3081"/>
<protein>
    <recommendedName>
        <fullName evidence="3">DUF2188 domain-containing protein</fullName>
    </recommendedName>
</protein>
<evidence type="ECO:0000313" key="1">
    <source>
        <dbReference type="EMBL" id="ABE29898.1"/>
    </source>
</evidence>
<proteinExistence type="predicted"/>
<dbReference type="Proteomes" id="UP000001817">
    <property type="component" value="Chromosome 1"/>
</dbReference>
<dbReference type="RefSeq" id="WP_011487612.1">
    <property type="nucleotide sequence ID" value="NC_007951.1"/>
</dbReference>
<evidence type="ECO:0000313" key="2">
    <source>
        <dbReference type="Proteomes" id="UP000001817"/>
    </source>
</evidence>
<dbReference type="eggNOG" id="ENOG5030XY8">
    <property type="taxonomic scope" value="Bacteria"/>
</dbReference>
<gene>
    <name evidence="1" type="ORF">Bxe_A3081</name>
</gene>